<dbReference type="CDD" id="cd04045">
    <property type="entry name" value="C2C_Tricalbin-like"/>
    <property type="match status" value="1"/>
</dbReference>
<feature type="compositionally biased region" description="Polar residues" evidence="11">
    <location>
        <begin position="1451"/>
        <end position="1463"/>
    </location>
</feature>
<dbReference type="EMBL" id="MU157824">
    <property type="protein sequence ID" value="KAF9535478.1"/>
    <property type="molecule type" value="Genomic_DNA"/>
</dbReference>
<dbReference type="PANTHER" id="PTHR46980">
    <property type="entry name" value="TRICALBIN-1-RELATED"/>
    <property type="match status" value="1"/>
</dbReference>
<feature type="domain" description="C2" evidence="13">
    <location>
        <begin position="1322"/>
        <end position="1432"/>
    </location>
</feature>
<comment type="subcellular location">
    <subcellularLocation>
        <location evidence="1">Endoplasmic reticulum membrane</location>
    </subcellularLocation>
</comment>
<dbReference type="CDD" id="cd21678">
    <property type="entry name" value="SMP_TCB"/>
    <property type="match status" value="1"/>
</dbReference>
<evidence type="ECO:0000256" key="8">
    <source>
        <dbReference type="ARBA" id="ARBA00023055"/>
    </source>
</evidence>
<feature type="domain" description="C2" evidence="13">
    <location>
        <begin position="436"/>
        <end position="559"/>
    </location>
</feature>
<evidence type="ECO:0000256" key="5">
    <source>
        <dbReference type="ARBA" id="ARBA00022737"/>
    </source>
</evidence>
<keyword evidence="2" id="KW-0813">Transport</keyword>
<feature type="compositionally biased region" description="Basic and acidic residues" evidence="11">
    <location>
        <begin position="52"/>
        <end position="71"/>
    </location>
</feature>
<protein>
    <submittedName>
        <fullName evidence="15">C2 domain-containing protein</fullName>
    </submittedName>
</protein>
<evidence type="ECO:0000256" key="10">
    <source>
        <dbReference type="ARBA" id="ARBA00023136"/>
    </source>
</evidence>
<dbReference type="InterPro" id="IPR037765">
    <property type="entry name" value="C2B_Tricalbin"/>
</dbReference>
<dbReference type="SMART" id="SM00239">
    <property type="entry name" value="C2"/>
    <property type="match status" value="5"/>
</dbReference>
<dbReference type="PROSITE" id="PS50004">
    <property type="entry name" value="C2"/>
    <property type="match status" value="5"/>
</dbReference>
<proteinExistence type="predicted"/>
<feature type="domain" description="C2" evidence="13">
    <location>
        <begin position="582"/>
        <end position="704"/>
    </location>
</feature>
<feature type="compositionally biased region" description="Basic residues" evidence="11">
    <location>
        <begin position="928"/>
        <end position="941"/>
    </location>
</feature>
<dbReference type="GO" id="GO:0008289">
    <property type="term" value="F:lipid binding"/>
    <property type="evidence" value="ECO:0007669"/>
    <property type="project" value="UniProtKB-KW"/>
</dbReference>
<keyword evidence="4 12" id="KW-0812">Transmembrane</keyword>
<feature type="compositionally biased region" description="Polar residues" evidence="11">
    <location>
        <begin position="1"/>
        <end position="13"/>
    </location>
</feature>
<dbReference type="InterPro" id="IPR031468">
    <property type="entry name" value="SMP_LBD"/>
</dbReference>
<dbReference type="OrthoDB" id="1029639at2759"/>
<keyword evidence="8" id="KW-0445">Lipid transport</keyword>
<evidence type="ECO:0000256" key="1">
    <source>
        <dbReference type="ARBA" id="ARBA00004586"/>
    </source>
</evidence>
<dbReference type="Pfam" id="PF25669">
    <property type="entry name" value="SMP_MUG190-like"/>
    <property type="match status" value="2"/>
</dbReference>
<feature type="region of interest" description="Disordered" evidence="11">
    <location>
        <begin position="1"/>
        <end position="125"/>
    </location>
</feature>
<dbReference type="PANTHER" id="PTHR46980:SF2">
    <property type="entry name" value="TRICALBIN-1-RELATED"/>
    <property type="match status" value="1"/>
</dbReference>
<dbReference type="GO" id="GO:0006869">
    <property type="term" value="P:lipid transport"/>
    <property type="evidence" value="ECO:0007669"/>
    <property type="project" value="UniProtKB-KW"/>
</dbReference>
<keyword evidence="9" id="KW-0446">Lipid-binding</keyword>
<gene>
    <name evidence="15" type="ORF">CPB83DRAFT_841820</name>
</gene>
<dbReference type="GO" id="GO:0071944">
    <property type="term" value="C:cell periphery"/>
    <property type="evidence" value="ECO:0007669"/>
    <property type="project" value="UniProtKB-ARBA"/>
</dbReference>
<dbReference type="CDD" id="cd04052">
    <property type="entry name" value="C2B_Tricalbin-like"/>
    <property type="match status" value="1"/>
</dbReference>
<evidence type="ECO:0000256" key="11">
    <source>
        <dbReference type="SAM" id="MobiDB-lite"/>
    </source>
</evidence>
<reference evidence="15" key="1">
    <citation type="submission" date="2020-11" db="EMBL/GenBank/DDBJ databases">
        <authorList>
            <consortium name="DOE Joint Genome Institute"/>
            <person name="Ahrendt S."/>
            <person name="Riley R."/>
            <person name="Andreopoulos W."/>
            <person name="Labutti K."/>
            <person name="Pangilinan J."/>
            <person name="Ruiz-Duenas F.J."/>
            <person name="Barrasa J.M."/>
            <person name="Sanchez-Garcia M."/>
            <person name="Camarero S."/>
            <person name="Miyauchi S."/>
            <person name="Serrano A."/>
            <person name="Linde D."/>
            <person name="Babiker R."/>
            <person name="Drula E."/>
            <person name="Ayuso-Fernandez I."/>
            <person name="Pacheco R."/>
            <person name="Padilla G."/>
            <person name="Ferreira P."/>
            <person name="Barriuso J."/>
            <person name="Kellner H."/>
            <person name="Castanera R."/>
            <person name="Alfaro M."/>
            <person name="Ramirez L."/>
            <person name="Pisabarro A.G."/>
            <person name="Kuo A."/>
            <person name="Tritt A."/>
            <person name="Lipzen A."/>
            <person name="He G."/>
            <person name="Yan M."/>
            <person name="Ng V."/>
            <person name="Cullen D."/>
            <person name="Martin F."/>
            <person name="Rosso M.-N."/>
            <person name="Henrissat B."/>
            <person name="Hibbett D."/>
            <person name="Martinez A.T."/>
            <person name="Grigoriev I.V."/>
        </authorList>
    </citation>
    <scope>NUCLEOTIDE SEQUENCE</scope>
    <source>
        <strain evidence="15">CBS 506.95</strain>
    </source>
</reference>
<dbReference type="InterPro" id="IPR037762">
    <property type="entry name" value="C2C_Tricalbin"/>
</dbReference>
<dbReference type="CDD" id="cd04040">
    <property type="entry name" value="C2D_Tricalbin-like"/>
    <property type="match status" value="1"/>
</dbReference>
<dbReference type="InterPro" id="IPR017147">
    <property type="entry name" value="Tricalbin"/>
</dbReference>
<keyword evidence="5" id="KW-0677">Repeat</keyword>
<keyword evidence="16" id="KW-1185">Reference proteome</keyword>
<feature type="region of interest" description="Disordered" evidence="11">
    <location>
        <begin position="893"/>
        <end position="975"/>
    </location>
</feature>
<keyword evidence="7 12" id="KW-1133">Transmembrane helix</keyword>
<sequence>MASVTGMNGTTHGEANAEATAIVENEASKANMPVHTFDPDATPEQKAAQAGKARDKLHSAKHKENTEREVDIADTQGAPPPVPTIVIQDLGNGEKGVKPSDEHVKETTPPPVEDDGAGQEGVPGALPGKEAYVIPDWYKVGWRQVSGIDEAPVEGEAKDKTVLEMFLSEQFYGEWYYNAGIIVFAVFASHFMTRFHLGWGWLFILLAICNTYYSTSMKRVRRNARDDIQRELVKTSLASEHESAEWINNFLERFWKIYEPILSATVVSTVDQILSINTPAFLDSLRLSTFTLGSKAPKIDKVRTFPKTDDDIVMMDWGISFTPKDTSEMTEKQKKDQSNPKITLMIRLGKGLATAGLPVLVENISFTGLLRIKMKLMSTFPHVQVVDISFLEQPVIDFVLKPIGGDTFGFDIANLPGLSTFIHDMIHANLRPMMYDPNVFSLNLEQLLSGKPLDAAIGVVQVVVRAARNIKGSKIGGGTPDPYVSLTINDRAELARTKYKLNTYNPTWMETKYILVNNLTEQLIFNLWDYNDHRKNTKLSAASFQLQKLLEDSTQEDIVSPLLKEGKERGELRYDVNFFPVIEPESDASDDNLMQSTVGIVRLVLHQAKELDSSKSMSGSLNPFAKVYLNHATSSSYQTPLFKHTNNPIWEAPYEFLCTDKENTVITVKVVDDRDILKDPIVGYLSIKLTDLMEAKKLENRDWFPLSGCKQGKFRMSAEFRPLAMSGALHGSDQYVPPIGVVRLVVNKAIDVKNVEAALGGKSDPYVRVQVQNVTKGRTEVINNNLNPVWDQIIYIPVHSLRENLLLECMDYQHLTRDRSLGTTELHVSDIAVANSEDTRYPFKSLGVKPFDAPLRQDHAGASKGTLQYTAEFIPSLALKGVKFESDQAEVTKLARKSSQNSEEGGVVTDDNDSSDDDVPAEITIKKDSKKKHIFHRHHGGGSKESIASVNSTHTTGTSGTHKSVGTNDVNGAVTNGHAKEETGVEMSNEELLTNQSGIIVFHVISGQLHKKARLEVLLDDGYWPCFSTMKARSSHAQWGYVGEGFVKEVDFGRVWLRLNESDDPDKDEFISEWKGDAKAFLAQTMNGPATYELKDRDDRLNASVTIEARYIPVPVKLEARESVNNQGILRVDLLDGHDIRGADRSGKSDPYAVFSLNGQKVFKSQTKKKTITPEWNEHFEVSVPSRVGADFSVELFDWNQIEQAKSLGAGKIELATIEPFAAAEQIIPLSSAKHGDKGQIRVRLVFQPEIIAKSRKSTSTFSSAGRAMTQFGGLPVHAGKGVVHGVAGVFKRKDKNEDDVFGSAPAPIDSQATSGVVDAQSMTATLPSETTNGPSLPGTLRVRVIDAKDLSQTDVKPYASLRLGDKEFKTKHPKSSTPEWNETFTFGASSMTPKLFVWIHDHKTLGKDKELGEGDIDIWRHIKSDGISSNDVEVSLRPSGTLRLRLEFDPSNNAHNGSSPSLNGDALSKSLSSVSPSRFSLRGRRPGTENDD</sequence>
<feature type="domain" description="C2" evidence="13">
    <location>
        <begin position="1110"/>
        <end position="1228"/>
    </location>
</feature>
<dbReference type="InterPro" id="IPR037761">
    <property type="entry name" value="C2A_Tricalbin"/>
</dbReference>
<keyword evidence="6" id="KW-0256">Endoplasmic reticulum</keyword>
<keyword evidence="10 12" id="KW-0472">Membrane</keyword>
<dbReference type="PROSITE" id="PS51847">
    <property type="entry name" value="SMP"/>
    <property type="match status" value="1"/>
</dbReference>
<evidence type="ECO:0000259" key="13">
    <source>
        <dbReference type="PROSITE" id="PS50004"/>
    </source>
</evidence>
<dbReference type="InterPro" id="IPR056910">
    <property type="entry name" value="TCB1-3_C2"/>
</dbReference>
<evidence type="ECO:0000256" key="9">
    <source>
        <dbReference type="ARBA" id="ARBA00023121"/>
    </source>
</evidence>
<feature type="compositionally biased region" description="Low complexity" evidence="11">
    <location>
        <begin position="1468"/>
        <end position="1481"/>
    </location>
</feature>
<evidence type="ECO:0000313" key="16">
    <source>
        <dbReference type="Proteomes" id="UP000807306"/>
    </source>
</evidence>
<name>A0A9P6ESR7_9AGAR</name>
<organism evidence="15 16">
    <name type="scientific">Crepidotus variabilis</name>
    <dbReference type="NCBI Taxonomy" id="179855"/>
    <lineage>
        <taxon>Eukaryota</taxon>
        <taxon>Fungi</taxon>
        <taxon>Dikarya</taxon>
        <taxon>Basidiomycota</taxon>
        <taxon>Agaricomycotina</taxon>
        <taxon>Agaricomycetes</taxon>
        <taxon>Agaricomycetidae</taxon>
        <taxon>Agaricales</taxon>
        <taxon>Agaricineae</taxon>
        <taxon>Crepidotaceae</taxon>
        <taxon>Crepidotus</taxon>
    </lineage>
</organism>
<feature type="transmembrane region" description="Helical" evidence="12">
    <location>
        <begin position="175"/>
        <end position="192"/>
    </location>
</feature>
<evidence type="ECO:0000313" key="15">
    <source>
        <dbReference type="EMBL" id="KAF9535478.1"/>
    </source>
</evidence>
<evidence type="ECO:0000256" key="12">
    <source>
        <dbReference type="SAM" id="Phobius"/>
    </source>
</evidence>
<dbReference type="SUPFAM" id="SSF49562">
    <property type="entry name" value="C2 domain (Calcium/lipid-binding domain, CaLB)"/>
    <property type="match status" value="5"/>
</dbReference>
<feature type="compositionally biased region" description="Low complexity" evidence="11">
    <location>
        <begin position="952"/>
        <end position="962"/>
    </location>
</feature>
<comment type="caution">
    <text evidence="15">The sequence shown here is derived from an EMBL/GenBank/DDBJ whole genome shotgun (WGS) entry which is preliminary data.</text>
</comment>
<dbReference type="Pfam" id="PF24920">
    <property type="entry name" value="C2_TCB1"/>
    <property type="match status" value="1"/>
</dbReference>
<dbReference type="InterPro" id="IPR000008">
    <property type="entry name" value="C2_dom"/>
</dbReference>
<accession>A0A9P6ESR7</accession>
<dbReference type="Proteomes" id="UP000807306">
    <property type="component" value="Unassembled WGS sequence"/>
</dbReference>
<dbReference type="CDD" id="cd04044">
    <property type="entry name" value="C2A_Tricalbin-like"/>
    <property type="match status" value="1"/>
</dbReference>
<evidence type="ECO:0000256" key="3">
    <source>
        <dbReference type="ARBA" id="ARBA00022553"/>
    </source>
</evidence>
<dbReference type="Pfam" id="PF00168">
    <property type="entry name" value="C2"/>
    <property type="match status" value="5"/>
</dbReference>
<feature type="domain" description="C2" evidence="13">
    <location>
        <begin position="725"/>
        <end position="841"/>
    </location>
</feature>
<feature type="transmembrane region" description="Helical" evidence="12">
    <location>
        <begin position="198"/>
        <end position="215"/>
    </location>
</feature>
<evidence type="ECO:0000256" key="4">
    <source>
        <dbReference type="ARBA" id="ARBA00022692"/>
    </source>
</evidence>
<dbReference type="InterPro" id="IPR052455">
    <property type="entry name" value="Tricalbin_domain"/>
</dbReference>
<evidence type="ECO:0000256" key="7">
    <source>
        <dbReference type="ARBA" id="ARBA00022989"/>
    </source>
</evidence>
<feature type="transmembrane region" description="Helical" evidence="12">
    <location>
        <begin position="351"/>
        <end position="370"/>
    </location>
</feature>
<feature type="compositionally biased region" description="Polar residues" evidence="11">
    <location>
        <begin position="964"/>
        <end position="974"/>
    </location>
</feature>
<evidence type="ECO:0000259" key="14">
    <source>
        <dbReference type="PROSITE" id="PS51847"/>
    </source>
</evidence>
<dbReference type="GO" id="GO:0005789">
    <property type="term" value="C:endoplasmic reticulum membrane"/>
    <property type="evidence" value="ECO:0007669"/>
    <property type="project" value="UniProtKB-SubCell"/>
</dbReference>
<dbReference type="Gene3D" id="2.60.40.150">
    <property type="entry name" value="C2 domain"/>
    <property type="match status" value="5"/>
</dbReference>
<feature type="region of interest" description="Disordered" evidence="11">
    <location>
        <begin position="1449"/>
        <end position="1493"/>
    </location>
</feature>
<dbReference type="InterPro" id="IPR035892">
    <property type="entry name" value="C2_domain_sf"/>
</dbReference>
<keyword evidence="3" id="KW-0597">Phosphoprotein</keyword>
<dbReference type="InterPro" id="IPR037756">
    <property type="entry name" value="C2D_Tricalbin"/>
</dbReference>
<feature type="compositionally biased region" description="Acidic residues" evidence="11">
    <location>
        <begin position="910"/>
        <end position="920"/>
    </location>
</feature>
<feature type="domain" description="SMP-LTD" evidence="14">
    <location>
        <begin position="240"/>
        <end position="445"/>
    </location>
</feature>
<evidence type="ECO:0000256" key="6">
    <source>
        <dbReference type="ARBA" id="ARBA00022824"/>
    </source>
</evidence>
<evidence type="ECO:0000256" key="2">
    <source>
        <dbReference type="ARBA" id="ARBA00022448"/>
    </source>
</evidence>
<feature type="compositionally biased region" description="Basic and acidic residues" evidence="11">
    <location>
        <begin position="95"/>
        <end position="106"/>
    </location>
</feature>
<dbReference type="GO" id="GO:0061817">
    <property type="term" value="P:endoplasmic reticulum-plasma membrane tethering"/>
    <property type="evidence" value="ECO:0007669"/>
    <property type="project" value="InterPro"/>
</dbReference>
<dbReference type="PIRSF" id="PIRSF037232">
    <property type="entry name" value="Tricalbin"/>
    <property type="match status" value="1"/>
</dbReference>